<keyword evidence="3" id="KW-1185">Reference proteome</keyword>
<comment type="caution">
    <text evidence="2">The sequence shown here is derived from an EMBL/GenBank/DDBJ whole genome shotgun (WGS) entry which is preliminary data.</text>
</comment>
<evidence type="ECO:0000313" key="3">
    <source>
        <dbReference type="Proteomes" id="UP000545037"/>
    </source>
</evidence>
<feature type="domain" description="TadE-like" evidence="1">
    <location>
        <begin position="1"/>
        <end position="35"/>
    </location>
</feature>
<organism evidence="2 3">
    <name type="scientific">Brevundimonas variabilis</name>
    <dbReference type="NCBI Taxonomy" id="74312"/>
    <lineage>
        <taxon>Bacteria</taxon>
        <taxon>Pseudomonadati</taxon>
        <taxon>Pseudomonadota</taxon>
        <taxon>Alphaproteobacteria</taxon>
        <taxon>Caulobacterales</taxon>
        <taxon>Caulobacteraceae</taxon>
        <taxon>Brevundimonas</taxon>
    </lineage>
</organism>
<protein>
    <submittedName>
        <fullName evidence="2">Flp pilus assembly protein TadG</fullName>
    </submittedName>
</protein>
<dbReference type="Pfam" id="PF07811">
    <property type="entry name" value="TadE"/>
    <property type="match status" value="1"/>
</dbReference>
<dbReference type="Proteomes" id="UP000545037">
    <property type="component" value="Unassembled WGS sequence"/>
</dbReference>
<dbReference type="InterPro" id="IPR012495">
    <property type="entry name" value="TadE-like_dom"/>
</dbReference>
<dbReference type="AlphaFoldDB" id="A0A7W9CL75"/>
<reference evidence="2 3" key="1">
    <citation type="submission" date="2020-08" db="EMBL/GenBank/DDBJ databases">
        <title>Genomic Encyclopedia of Type Strains, Phase IV (KMG-IV): sequencing the most valuable type-strain genomes for metagenomic binning, comparative biology and taxonomic classification.</title>
        <authorList>
            <person name="Goeker M."/>
        </authorList>
    </citation>
    <scope>NUCLEOTIDE SEQUENCE [LARGE SCALE GENOMIC DNA]</scope>
    <source>
        <strain evidence="2 3">DSM 4737</strain>
    </source>
</reference>
<evidence type="ECO:0000259" key="1">
    <source>
        <dbReference type="Pfam" id="PF07811"/>
    </source>
</evidence>
<evidence type="ECO:0000313" key="2">
    <source>
        <dbReference type="EMBL" id="MBB5747242.1"/>
    </source>
</evidence>
<gene>
    <name evidence="2" type="ORF">GGR13_002863</name>
</gene>
<sequence>MVAAPFFFMLFAILELGLVFVTDSTMENAVQETGRLVRTGQAQASAMSAQTFKDEVCERMSLLANDCTNRTTIDVRVIDQFRDVNPPDPMADGETFDDSELVFQTGQPGSLILVRVWYEQPLITPFLSEGLSRLGNGEMVMTATTTFRNEPY</sequence>
<accession>A0A7W9CL75</accession>
<dbReference type="EMBL" id="JACHOR010000005">
    <property type="protein sequence ID" value="MBB5747242.1"/>
    <property type="molecule type" value="Genomic_DNA"/>
</dbReference>
<proteinExistence type="predicted"/>
<name>A0A7W9CL75_9CAUL</name>